<name>B0DFX4_LACBS</name>
<protein>
    <submittedName>
        <fullName evidence="1">Predicted protein</fullName>
    </submittedName>
</protein>
<reference evidence="1 2" key="1">
    <citation type="journal article" date="2008" name="Nature">
        <title>The genome of Laccaria bicolor provides insights into mycorrhizal symbiosis.</title>
        <authorList>
            <person name="Martin F."/>
            <person name="Aerts A."/>
            <person name="Ahren D."/>
            <person name="Brun A."/>
            <person name="Danchin E.G.J."/>
            <person name="Duchaussoy F."/>
            <person name="Gibon J."/>
            <person name="Kohler A."/>
            <person name="Lindquist E."/>
            <person name="Pereda V."/>
            <person name="Salamov A."/>
            <person name="Shapiro H.J."/>
            <person name="Wuyts J."/>
            <person name="Blaudez D."/>
            <person name="Buee M."/>
            <person name="Brokstein P."/>
            <person name="Canbaeck B."/>
            <person name="Cohen D."/>
            <person name="Courty P.E."/>
            <person name="Coutinho P.M."/>
            <person name="Delaruelle C."/>
            <person name="Detter J.C."/>
            <person name="Deveau A."/>
            <person name="DiFazio S."/>
            <person name="Duplessis S."/>
            <person name="Fraissinet-Tachet L."/>
            <person name="Lucic E."/>
            <person name="Frey-Klett P."/>
            <person name="Fourrey C."/>
            <person name="Feussner I."/>
            <person name="Gay G."/>
            <person name="Grimwood J."/>
            <person name="Hoegger P.J."/>
            <person name="Jain P."/>
            <person name="Kilaru S."/>
            <person name="Labbe J."/>
            <person name="Lin Y.C."/>
            <person name="Legue V."/>
            <person name="Le Tacon F."/>
            <person name="Marmeisse R."/>
            <person name="Melayah D."/>
            <person name="Montanini B."/>
            <person name="Muratet M."/>
            <person name="Nehls U."/>
            <person name="Niculita-Hirzel H."/>
            <person name="Oudot-Le Secq M.P."/>
            <person name="Peter M."/>
            <person name="Quesneville H."/>
            <person name="Rajashekar B."/>
            <person name="Reich M."/>
            <person name="Rouhier N."/>
            <person name="Schmutz J."/>
            <person name="Yin T."/>
            <person name="Chalot M."/>
            <person name="Henrissat B."/>
            <person name="Kuees U."/>
            <person name="Lucas S."/>
            <person name="Van de Peer Y."/>
            <person name="Podila G.K."/>
            <person name="Polle A."/>
            <person name="Pukkila P.J."/>
            <person name="Richardson P.M."/>
            <person name="Rouze P."/>
            <person name="Sanders I.R."/>
            <person name="Stajich J.E."/>
            <person name="Tunlid A."/>
            <person name="Tuskan G."/>
            <person name="Grigoriev I.V."/>
        </authorList>
    </citation>
    <scope>NUCLEOTIDE SEQUENCE [LARGE SCALE GENOMIC DNA]</scope>
    <source>
        <strain evidence="2">S238N-H82 / ATCC MYA-4686</strain>
    </source>
</reference>
<dbReference type="RefSeq" id="XP_001882789.1">
    <property type="nucleotide sequence ID" value="XM_001882754.1"/>
</dbReference>
<dbReference type="AlphaFoldDB" id="B0DFX4"/>
<dbReference type="KEGG" id="lbc:LACBIDRAFT_328766"/>
<organism evidence="2">
    <name type="scientific">Laccaria bicolor (strain S238N-H82 / ATCC MYA-4686)</name>
    <name type="common">Bicoloured deceiver</name>
    <name type="synonym">Laccaria laccata var. bicolor</name>
    <dbReference type="NCBI Taxonomy" id="486041"/>
    <lineage>
        <taxon>Eukaryota</taxon>
        <taxon>Fungi</taxon>
        <taxon>Dikarya</taxon>
        <taxon>Basidiomycota</taxon>
        <taxon>Agaricomycotina</taxon>
        <taxon>Agaricomycetes</taxon>
        <taxon>Agaricomycetidae</taxon>
        <taxon>Agaricales</taxon>
        <taxon>Agaricineae</taxon>
        <taxon>Hydnangiaceae</taxon>
        <taxon>Laccaria</taxon>
    </lineage>
</organism>
<keyword evidence="2" id="KW-1185">Reference proteome</keyword>
<dbReference type="GeneID" id="6078573"/>
<evidence type="ECO:0000313" key="1">
    <source>
        <dbReference type="EMBL" id="EDR06417.1"/>
    </source>
</evidence>
<dbReference type="InParanoid" id="B0DFX4"/>
<gene>
    <name evidence="1" type="ORF">LACBIDRAFT_328766</name>
</gene>
<proteinExistence type="predicted"/>
<dbReference type="Proteomes" id="UP000001194">
    <property type="component" value="Unassembled WGS sequence"/>
</dbReference>
<dbReference type="HOGENOM" id="CLU_1713578_0_0_1"/>
<evidence type="ECO:0000313" key="2">
    <source>
        <dbReference type="Proteomes" id="UP000001194"/>
    </source>
</evidence>
<sequence length="153" mass="16772">MAANQDSGAHATLPFREAWTSVDTEIGSCKTREPGRNVTGFDSDKSLWAYLDGNAVQSTQTQKARLLATQWNRLDQNMVPVAIGKALKRNISAKAKHLEAEGGRRTYFLGQDDLHLSCYFYGFNVVVTKSSVPFNCGPPASNPHLQASASIKR</sequence>
<accession>B0DFX4</accession>
<dbReference type="EMBL" id="DS547108">
    <property type="protein sequence ID" value="EDR06417.1"/>
    <property type="molecule type" value="Genomic_DNA"/>
</dbReference>